<dbReference type="EMBL" id="BJMH01000006">
    <property type="protein sequence ID" value="GEB31986.1"/>
    <property type="molecule type" value="Genomic_DNA"/>
</dbReference>
<dbReference type="SUPFAM" id="SSF46689">
    <property type="entry name" value="Homeodomain-like"/>
    <property type="match status" value="1"/>
</dbReference>
<protein>
    <submittedName>
        <fullName evidence="4">TetR family transcriptional regulator</fullName>
    </submittedName>
</protein>
<dbReference type="InterPro" id="IPR049149">
    <property type="entry name" value="TetR/AcrR_C"/>
</dbReference>
<reference evidence="4 5" key="1">
    <citation type="submission" date="2019-06" db="EMBL/GenBank/DDBJ databases">
        <title>Whole genome shotgun sequence of Brevibacillus parabrevis NBRC 12334.</title>
        <authorList>
            <person name="Hosoyama A."/>
            <person name="Uohara A."/>
            <person name="Ohji S."/>
            <person name="Ichikawa N."/>
        </authorList>
    </citation>
    <scope>NUCLEOTIDE SEQUENCE [LARGE SCALE GENOMIC DNA]</scope>
    <source>
        <strain evidence="4 5">NBRC 12334</strain>
    </source>
</reference>
<comment type="caution">
    <text evidence="4">The sequence shown here is derived from an EMBL/GenBank/DDBJ whole genome shotgun (WGS) entry which is preliminary data.</text>
</comment>
<gene>
    <name evidence="4" type="ORF">BPA01_15660</name>
</gene>
<evidence type="ECO:0000313" key="4">
    <source>
        <dbReference type="EMBL" id="GEB31986.1"/>
    </source>
</evidence>
<dbReference type="InterPro" id="IPR001647">
    <property type="entry name" value="HTH_TetR"/>
</dbReference>
<dbReference type="InterPro" id="IPR023772">
    <property type="entry name" value="DNA-bd_HTH_TetR-type_CS"/>
</dbReference>
<evidence type="ECO:0000256" key="1">
    <source>
        <dbReference type="ARBA" id="ARBA00023125"/>
    </source>
</evidence>
<dbReference type="Pfam" id="PF21303">
    <property type="entry name" value="TetR_C_39"/>
    <property type="match status" value="1"/>
</dbReference>
<feature type="domain" description="HTH tetR-type" evidence="3">
    <location>
        <begin position="9"/>
        <end position="69"/>
    </location>
</feature>
<evidence type="ECO:0000259" key="3">
    <source>
        <dbReference type="PROSITE" id="PS50977"/>
    </source>
</evidence>
<dbReference type="PRINTS" id="PR00455">
    <property type="entry name" value="HTHTETR"/>
</dbReference>
<name>A0A4Y3PJ56_BREPA</name>
<organism evidence="4 5">
    <name type="scientific">Brevibacillus parabrevis</name>
    <dbReference type="NCBI Taxonomy" id="54914"/>
    <lineage>
        <taxon>Bacteria</taxon>
        <taxon>Bacillati</taxon>
        <taxon>Bacillota</taxon>
        <taxon>Bacilli</taxon>
        <taxon>Bacillales</taxon>
        <taxon>Paenibacillaceae</taxon>
        <taxon>Brevibacillus</taxon>
    </lineage>
</organism>
<evidence type="ECO:0000313" key="5">
    <source>
        <dbReference type="Proteomes" id="UP000316882"/>
    </source>
</evidence>
<dbReference type="InterPro" id="IPR050624">
    <property type="entry name" value="HTH-type_Tx_Regulator"/>
</dbReference>
<accession>A0A4Y3PJ56</accession>
<dbReference type="AlphaFoldDB" id="A0A4Y3PJ56"/>
<evidence type="ECO:0000256" key="2">
    <source>
        <dbReference type="PROSITE-ProRule" id="PRU00335"/>
    </source>
</evidence>
<sequence>MRRIVKDPVTRRAEILEAAGELFRQQGYVHTTVNAIILKAGVAKGTFYYYFKSKEEILEAFVQGMVDRLAAAYQTLADDPKQAALEKLRQMLRGQSRIAQHEQEWMDSLHRPENRELHERLNVAIVQKIAPVFAQVIEQGNKESVFDVAAPLETIQFLLAGSQFLLESNIFGWDREEQLARSRAMQTIIERALGAEPGAFAFLGGAT</sequence>
<dbReference type="Pfam" id="PF00440">
    <property type="entry name" value="TetR_N"/>
    <property type="match status" value="1"/>
</dbReference>
<dbReference type="PANTHER" id="PTHR43479">
    <property type="entry name" value="ACREF/ENVCD OPERON REPRESSOR-RELATED"/>
    <property type="match status" value="1"/>
</dbReference>
<proteinExistence type="predicted"/>
<keyword evidence="1 2" id="KW-0238">DNA-binding</keyword>
<dbReference type="GO" id="GO:0003677">
    <property type="term" value="F:DNA binding"/>
    <property type="evidence" value="ECO:0007669"/>
    <property type="project" value="UniProtKB-UniRule"/>
</dbReference>
<keyword evidence="5" id="KW-1185">Reference proteome</keyword>
<feature type="DNA-binding region" description="H-T-H motif" evidence="2">
    <location>
        <begin position="32"/>
        <end position="51"/>
    </location>
</feature>
<dbReference type="Proteomes" id="UP000316882">
    <property type="component" value="Unassembled WGS sequence"/>
</dbReference>
<dbReference type="PROSITE" id="PS01081">
    <property type="entry name" value="HTH_TETR_1"/>
    <property type="match status" value="1"/>
</dbReference>
<dbReference type="PANTHER" id="PTHR43479:SF11">
    <property type="entry name" value="ACREF_ENVCD OPERON REPRESSOR-RELATED"/>
    <property type="match status" value="1"/>
</dbReference>
<dbReference type="Gene3D" id="1.10.357.10">
    <property type="entry name" value="Tetracycline Repressor, domain 2"/>
    <property type="match status" value="1"/>
</dbReference>
<dbReference type="RefSeq" id="WP_122966342.1">
    <property type="nucleotide sequence ID" value="NZ_BJMH01000006.1"/>
</dbReference>
<dbReference type="InterPro" id="IPR009057">
    <property type="entry name" value="Homeodomain-like_sf"/>
</dbReference>
<dbReference type="PROSITE" id="PS50977">
    <property type="entry name" value="HTH_TETR_2"/>
    <property type="match status" value="1"/>
</dbReference>